<dbReference type="SMART" id="SM00184">
    <property type="entry name" value="RING"/>
    <property type="match status" value="1"/>
</dbReference>
<keyword evidence="4 6" id="KW-0863">Zinc-finger</keyword>
<dbReference type="GO" id="GO:0004842">
    <property type="term" value="F:ubiquitin-protein transferase activity"/>
    <property type="evidence" value="ECO:0007669"/>
    <property type="project" value="TreeGrafter"/>
</dbReference>
<reference evidence="11" key="1">
    <citation type="submission" date="2025-08" db="UniProtKB">
        <authorList>
            <consortium name="RefSeq"/>
        </authorList>
    </citation>
    <scope>IDENTIFICATION</scope>
    <source>
        <tissue evidence="11">Entire body</tissue>
    </source>
</reference>
<feature type="domain" description="RING-type" evidence="9">
    <location>
        <begin position="297"/>
        <end position="335"/>
    </location>
</feature>
<keyword evidence="5" id="KW-0862">Zinc</keyword>
<evidence type="ECO:0000256" key="6">
    <source>
        <dbReference type="PROSITE-ProRule" id="PRU00175"/>
    </source>
</evidence>
<evidence type="ECO:0000256" key="1">
    <source>
        <dbReference type="ARBA" id="ARBA00005797"/>
    </source>
</evidence>
<organism evidence="10 11">
    <name type="scientific">Agrilus planipennis</name>
    <name type="common">Emerald ash borer</name>
    <name type="synonym">Agrilus marcopoli</name>
    <dbReference type="NCBI Taxonomy" id="224129"/>
    <lineage>
        <taxon>Eukaryota</taxon>
        <taxon>Metazoa</taxon>
        <taxon>Ecdysozoa</taxon>
        <taxon>Arthropoda</taxon>
        <taxon>Hexapoda</taxon>
        <taxon>Insecta</taxon>
        <taxon>Pterygota</taxon>
        <taxon>Neoptera</taxon>
        <taxon>Endopterygota</taxon>
        <taxon>Coleoptera</taxon>
        <taxon>Polyphaga</taxon>
        <taxon>Elateriformia</taxon>
        <taxon>Buprestoidea</taxon>
        <taxon>Buprestidae</taxon>
        <taxon>Agrilinae</taxon>
        <taxon>Agrilus</taxon>
    </lineage>
</organism>
<dbReference type="SMART" id="SM00240">
    <property type="entry name" value="FHA"/>
    <property type="match status" value="1"/>
</dbReference>
<dbReference type="InterPro" id="IPR008984">
    <property type="entry name" value="SMAD_FHA_dom_sf"/>
</dbReference>
<dbReference type="SUPFAM" id="SSF49879">
    <property type="entry name" value="SMAD/FHA domain"/>
    <property type="match status" value="1"/>
</dbReference>
<evidence type="ECO:0000256" key="4">
    <source>
        <dbReference type="ARBA" id="ARBA00022771"/>
    </source>
</evidence>
<evidence type="ECO:0000256" key="7">
    <source>
        <dbReference type="SAM" id="MobiDB-lite"/>
    </source>
</evidence>
<dbReference type="GeneID" id="108732370"/>
<protein>
    <recommendedName>
        <fullName evidence="2">E3 ubiquitin-protein ligase CHFR</fullName>
    </recommendedName>
</protein>
<dbReference type="PROSITE" id="PS00518">
    <property type="entry name" value="ZF_RING_1"/>
    <property type="match status" value="1"/>
</dbReference>
<feature type="compositionally biased region" description="Basic and acidic residues" evidence="7">
    <location>
        <begin position="236"/>
        <end position="245"/>
    </location>
</feature>
<dbReference type="OrthoDB" id="5330228at2759"/>
<sequence>MEKAILTNYGTSKAFSTPIVLSNEKYGLGRGLQNDCVFDDVSISRNHCTIEKSGKEWIVIDRSSNGTLVNGILVGRLKAHVLQNGDVVTLGSNTQFQFIKRNSAPEPVTESNKSSLSEEEIINITDATLTKVEQPNLRLSPSLEDEFNIPMDVEGATATTSTAIPSWLIGVVSQKVNQQSQKSKCSITKSPKSARLKSSITSPPKTYSNTKKGSKKKSTEANDQPSCSKDFPQAKVESRNAEGIKENIPKDLPQAKDELKNVNDIKEKITKEDTEPKPGCSKSSETKLHAVQDELQCIICTEMFIKAVTLSCSHTFCKFCIDEWKKKKTACPICRAPICSILPTLVIDSFIEKILENADEETKLQRSKLIADRESQQASGSKDYRGKEKSATDVFDEAFAHDAIILSSDSDMNSYDSDAETMSYYDDDSDNGRILRMQRLRNNFVDRVKEHLERSLYNQIQLISILNDTLY</sequence>
<dbReference type="CDD" id="cd16535">
    <property type="entry name" value="RING-HC_RNF8"/>
    <property type="match status" value="1"/>
</dbReference>
<evidence type="ECO:0000256" key="5">
    <source>
        <dbReference type="ARBA" id="ARBA00022833"/>
    </source>
</evidence>
<gene>
    <name evidence="11" type="primary">LOC108732370</name>
</gene>
<evidence type="ECO:0000313" key="10">
    <source>
        <dbReference type="Proteomes" id="UP000192223"/>
    </source>
</evidence>
<feature type="compositionally biased region" description="Polar residues" evidence="7">
    <location>
        <begin position="185"/>
        <end position="204"/>
    </location>
</feature>
<dbReference type="GO" id="GO:0006511">
    <property type="term" value="P:ubiquitin-dependent protein catabolic process"/>
    <property type="evidence" value="ECO:0007669"/>
    <property type="project" value="TreeGrafter"/>
</dbReference>
<keyword evidence="10" id="KW-1185">Reference proteome</keyword>
<dbReference type="RefSeq" id="XP_018318639.1">
    <property type="nucleotide sequence ID" value="XM_018463137.1"/>
</dbReference>
<evidence type="ECO:0000313" key="11">
    <source>
        <dbReference type="RefSeq" id="XP_018318639.1"/>
    </source>
</evidence>
<keyword evidence="3" id="KW-0479">Metal-binding</keyword>
<feature type="region of interest" description="Disordered" evidence="7">
    <location>
        <begin position="180"/>
        <end position="245"/>
    </location>
</feature>
<dbReference type="InterPro" id="IPR013083">
    <property type="entry name" value="Znf_RING/FYVE/PHD"/>
</dbReference>
<dbReference type="InterPro" id="IPR001841">
    <property type="entry name" value="Znf_RING"/>
</dbReference>
<name>A0A1W4W3A8_AGRPL</name>
<dbReference type="Gene3D" id="2.60.200.20">
    <property type="match status" value="1"/>
</dbReference>
<dbReference type="GO" id="GO:0016567">
    <property type="term" value="P:protein ubiquitination"/>
    <property type="evidence" value="ECO:0007669"/>
    <property type="project" value="TreeGrafter"/>
</dbReference>
<dbReference type="SUPFAM" id="SSF57850">
    <property type="entry name" value="RING/U-box"/>
    <property type="match status" value="1"/>
</dbReference>
<evidence type="ECO:0000259" key="8">
    <source>
        <dbReference type="PROSITE" id="PS50006"/>
    </source>
</evidence>
<dbReference type="InterPro" id="IPR052256">
    <property type="entry name" value="E3_ubiquitin-ligase_CHFR"/>
</dbReference>
<dbReference type="CDD" id="cd00060">
    <property type="entry name" value="FHA"/>
    <property type="match status" value="1"/>
</dbReference>
<dbReference type="Pfam" id="PF00498">
    <property type="entry name" value="FHA"/>
    <property type="match status" value="1"/>
</dbReference>
<feature type="region of interest" description="Disordered" evidence="7">
    <location>
        <begin position="368"/>
        <end position="389"/>
    </location>
</feature>
<accession>A0A1W4W3A8</accession>
<dbReference type="PROSITE" id="PS50089">
    <property type="entry name" value="ZF_RING_2"/>
    <property type="match status" value="1"/>
</dbReference>
<evidence type="ECO:0000259" key="9">
    <source>
        <dbReference type="PROSITE" id="PS50089"/>
    </source>
</evidence>
<evidence type="ECO:0000256" key="3">
    <source>
        <dbReference type="ARBA" id="ARBA00022723"/>
    </source>
</evidence>
<dbReference type="Gene3D" id="3.30.40.10">
    <property type="entry name" value="Zinc/RING finger domain, C3HC4 (zinc finger)"/>
    <property type="match status" value="1"/>
</dbReference>
<dbReference type="Proteomes" id="UP000192223">
    <property type="component" value="Unplaced"/>
</dbReference>
<dbReference type="Pfam" id="PF13920">
    <property type="entry name" value="zf-C3HC4_3"/>
    <property type="match status" value="1"/>
</dbReference>
<dbReference type="AlphaFoldDB" id="A0A1W4W3A8"/>
<dbReference type="GO" id="GO:0005634">
    <property type="term" value="C:nucleus"/>
    <property type="evidence" value="ECO:0007669"/>
    <property type="project" value="TreeGrafter"/>
</dbReference>
<dbReference type="PANTHER" id="PTHR16079:SF4">
    <property type="entry name" value="E3 UBIQUITIN-PROTEIN LIGASE CHFR"/>
    <property type="match status" value="1"/>
</dbReference>
<comment type="similarity">
    <text evidence="1">Belongs to the CHFR family.</text>
</comment>
<dbReference type="PANTHER" id="PTHR16079">
    <property type="entry name" value="UBIQUITIN LIGASE PROTEIN CHFR"/>
    <property type="match status" value="1"/>
</dbReference>
<dbReference type="GO" id="GO:0008270">
    <property type="term" value="F:zinc ion binding"/>
    <property type="evidence" value="ECO:0007669"/>
    <property type="project" value="UniProtKB-KW"/>
</dbReference>
<dbReference type="PROSITE" id="PS50006">
    <property type="entry name" value="FHA_DOMAIN"/>
    <property type="match status" value="1"/>
</dbReference>
<proteinExistence type="inferred from homology"/>
<feature type="domain" description="FHA" evidence="8">
    <location>
        <begin position="26"/>
        <end position="74"/>
    </location>
</feature>
<evidence type="ECO:0000256" key="2">
    <source>
        <dbReference type="ARBA" id="ARBA00017908"/>
    </source>
</evidence>
<dbReference type="InterPro" id="IPR000253">
    <property type="entry name" value="FHA_dom"/>
</dbReference>
<dbReference type="InterPro" id="IPR017907">
    <property type="entry name" value="Znf_RING_CS"/>
</dbReference>